<name>A0A9E8ZHA1_9CYAN</name>
<dbReference type="Gene3D" id="1.20.58.320">
    <property type="entry name" value="TPR-like"/>
    <property type="match status" value="1"/>
</dbReference>
<dbReference type="Pfam" id="PF06041">
    <property type="entry name" value="DUF924"/>
    <property type="match status" value="1"/>
</dbReference>
<sequence>MAHLPSSIESVLQFWFGIPNTPDAHYSQRRRLWFGKHPEFDREIRDRFHSLYEQAANGELEGWRDTPQGNLALILLLDQVPRNMFRNMPRAFATDTQALIIAKQSIAQHVDRALEPIQRIFIYLPLEHSENLDDQHQSVQLFEALVADTPDLADCLDYAQRHQAIIERFGRFPHRNRILGRPSTPAEITFLQQPGSSF</sequence>
<dbReference type="AlphaFoldDB" id="A0A9E8ZHA1"/>
<evidence type="ECO:0000313" key="1">
    <source>
        <dbReference type="EMBL" id="WAL58511.1"/>
    </source>
</evidence>
<dbReference type="Gene3D" id="1.25.40.10">
    <property type="entry name" value="Tetratricopeptide repeat domain"/>
    <property type="match status" value="1"/>
</dbReference>
<organism evidence="1 2">
    <name type="scientific">Thermocoleostomius sinensis A174</name>
    <dbReference type="NCBI Taxonomy" id="2016057"/>
    <lineage>
        <taxon>Bacteria</taxon>
        <taxon>Bacillati</taxon>
        <taxon>Cyanobacteriota</taxon>
        <taxon>Cyanophyceae</taxon>
        <taxon>Oculatellales</taxon>
        <taxon>Oculatellaceae</taxon>
        <taxon>Thermocoleostomius</taxon>
    </lineage>
</organism>
<dbReference type="RefSeq" id="WP_268607932.1">
    <property type="nucleotide sequence ID" value="NZ_CP113797.1"/>
</dbReference>
<dbReference type="InterPro" id="IPR010323">
    <property type="entry name" value="DUF924"/>
</dbReference>
<protein>
    <submittedName>
        <fullName evidence="1">DUF924 domain-containing protein</fullName>
    </submittedName>
</protein>
<dbReference type="KEGG" id="tsin:OXH18_15120"/>
<dbReference type="PANTHER" id="PTHR23004">
    <property type="entry name" value="DOUBLECORTIN DOMAIN CONTAINING 2"/>
    <property type="match status" value="1"/>
</dbReference>
<gene>
    <name evidence="1" type="ORF">OXH18_15120</name>
</gene>
<dbReference type="PANTHER" id="PTHR23004:SF7">
    <property type="entry name" value="DUF924-DOMAIN-CONTAINING PROTEIN"/>
    <property type="match status" value="1"/>
</dbReference>
<accession>A0A9E8ZHA1</accession>
<keyword evidence="2" id="KW-1185">Reference proteome</keyword>
<reference evidence="1" key="1">
    <citation type="submission" date="2022-12" db="EMBL/GenBank/DDBJ databases">
        <title>Polyphasic identification of a Novel Hot-Spring Cyanobacterium Ocullathermofonsia sinensis gen nov. sp. nov. and Genomic Insights on its Adaptations to the Thermal Habitat.</title>
        <authorList>
            <person name="Daroch M."/>
            <person name="Tang J."/>
            <person name="Jiang Y."/>
        </authorList>
    </citation>
    <scope>NUCLEOTIDE SEQUENCE</scope>
    <source>
        <strain evidence="1">PKUAC-SCTA174</strain>
    </source>
</reference>
<dbReference type="SUPFAM" id="SSF48452">
    <property type="entry name" value="TPR-like"/>
    <property type="match status" value="1"/>
</dbReference>
<dbReference type="EMBL" id="CP113797">
    <property type="protein sequence ID" value="WAL58511.1"/>
    <property type="molecule type" value="Genomic_DNA"/>
</dbReference>
<proteinExistence type="predicted"/>
<evidence type="ECO:0000313" key="2">
    <source>
        <dbReference type="Proteomes" id="UP001163152"/>
    </source>
</evidence>
<dbReference type="Proteomes" id="UP001163152">
    <property type="component" value="Chromosome"/>
</dbReference>
<dbReference type="InterPro" id="IPR011990">
    <property type="entry name" value="TPR-like_helical_dom_sf"/>
</dbReference>